<dbReference type="PANTHER" id="PTHR43250:SF2">
    <property type="entry name" value="EXODEOXYRIBONUCLEASE III"/>
    <property type="match status" value="1"/>
</dbReference>
<dbReference type="InterPro" id="IPR004808">
    <property type="entry name" value="AP_endonuc_1"/>
</dbReference>
<dbReference type="EMBL" id="JBHUFZ010000017">
    <property type="protein sequence ID" value="MFD1890219.1"/>
    <property type="molecule type" value="Genomic_DNA"/>
</dbReference>
<evidence type="ECO:0000256" key="3">
    <source>
        <dbReference type="ARBA" id="ARBA00022723"/>
    </source>
</evidence>
<gene>
    <name evidence="7" type="ORF">ACFSCS_08485</name>
</gene>
<protein>
    <submittedName>
        <fullName evidence="7">Exodeoxyribonuclease III</fullName>
        <ecNumber evidence="7">3.1.11.2</ecNumber>
    </submittedName>
</protein>
<dbReference type="InterPro" id="IPR037493">
    <property type="entry name" value="ExoIII-like"/>
</dbReference>
<accession>A0ABW4RWL0</accession>
<evidence type="ECO:0000313" key="8">
    <source>
        <dbReference type="Proteomes" id="UP001597326"/>
    </source>
</evidence>
<keyword evidence="8" id="KW-1185">Reference proteome</keyword>
<dbReference type="InterPro" id="IPR036691">
    <property type="entry name" value="Endo/exonu/phosph_ase_sf"/>
</dbReference>
<feature type="domain" description="Endonuclease/exonuclease/phosphatase" evidence="6">
    <location>
        <begin position="5"/>
        <end position="298"/>
    </location>
</feature>
<dbReference type="InterPro" id="IPR005135">
    <property type="entry name" value="Endo/exonuclease/phosphatase"/>
</dbReference>
<dbReference type="NCBIfam" id="TIGR00633">
    <property type="entry name" value="xth"/>
    <property type="match status" value="1"/>
</dbReference>
<evidence type="ECO:0000259" key="6">
    <source>
        <dbReference type="Pfam" id="PF03372"/>
    </source>
</evidence>
<organism evidence="7 8">
    <name type="scientific">Luteococcus peritonei</name>
    <dbReference type="NCBI Taxonomy" id="88874"/>
    <lineage>
        <taxon>Bacteria</taxon>
        <taxon>Bacillati</taxon>
        <taxon>Actinomycetota</taxon>
        <taxon>Actinomycetes</taxon>
        <taxon>Propionibacteriales</taxon>
        <taxon>Propionibacteriaceae</taxon>
        <taxon>Luteococcus</taxon>
    </lineage>
</organism>
<evidence type="ECO:0000256" key="4">
    <source>
        <dbReference type="ARBA" id="ARBA00022801"/>
    </source>
</evidence>
<comment type="cofactor">
    <cofactor evidence="1">
        <name>Mg(2+)</name>
        <dbReference type="ChEBI" id="CHEBI:18420"/>
    </cofactor>
</comment>
<sequence length="307" mass="34601">MLRVATFNVNGIRATQKRGFENWLAARECDVVALQEVRCPVPLLPDGVFGTYHLSYDAGQLAGRNGVAVLTREQPTDVRCWGAGALVRAPGDSHVELREPAERDVMARELKAFATEGRYLEVDLSDRPLTVASLYLPKGGLPAHLQEAGRNGREKPDGGAKYERKMRFLAGFARHLTRARRRAAAQGREFVVMGDFNIAHDKLDIKNWRGNQSSEGFLPEERAWLDEILSPRTLVDVVRRLHPDTEGPYSWWSWMGQSFAKDSGWRIDYQFATPRLARSAVRGGTDRDESYEARMSDHAPVVVDYDF</sequence>
<name>A0ABW4RWL0_9ACTN</name>
<reference evidence="8" key="1">
    <citation type="journal article" date="2019" name="Int. J. Syst. Evol. Microbiol.">
        <title>The Global Catalogue of Microorganisms (GCM) 10K type strain sequencing project: providing services to taxonomists for standard genome sequencing and annotation.</title>
        <authorList>
            <consortium name="The Broad Institute Genomics Platform"/>
            <consortium name="The Broad Institute Genome Sequencing Center for Infectious Disease"/>
            <person name="Wu L."/>
            <person name="Ma J."/>
        </authorList>
    </citation>
    <scope>NUCLEOTIDE SEQUENCE [LARGE SCALE GENOMIC DNA]</scope>
    <source>
        <strain evidence="8">CAIM 431</strain>
    </source>
</reference>
<evidence type="ECO:0000256" key="1">
    <source>
        <dbReference type="ARBA" id="ARBA00001946"/>
    </source>
</evidence>
<proteinExistence type="inferred from homology"/>
<dbReference type="RefSeq" id="WP_343873223.1">
    <property type="nucleotide sequence ID" value="NZ_BAAAIX010000014.1"/>
</dbReference>
<dbReference type="EC" id="3.1.11.2" evidence="7"/>
<keyword evidence="3" id="KW-0479">Metal-binding</keyword>
<dbReference type="Gene3D" id="3.60.10.10">
    <property type="entry name" value="Endonuclease/exonuclease/phosphatase"/>
    <property type="match status" value="1"/>
</dbReference>
<dbReference type="PANTHER" id="PTHR43250">
    <property type="entry name" value="EXODEOXYRIBONUCLEASE III"/>
    <property type="match status" value="1"/>
</dbReference>
<dbReference type="Proteomes" id="UP001597326">
    <property type="component" value="Unassembled WGS sequence"/>
</dbReference>
<dbReference type="Pfam" id="PF03372">
    <property type="entry name" value="Exo_endo_phos"/>
    <property type="match status" value="1"/>
</dbReference>
<evidence type="ECO:0000256" key="2">
    <source>
        <dbReference type="ARBA" id="ARBA00007092"/>
    </source>
</evidence>
<keyword evidence="5" id="KW-0460">Magnesium</keyword>
<dbReference type="SUPFAM" id="SSF56219">
    <property type="entry name" value="DNase I-like"/>
    <property type="match status" value="1"/>
</dbReference>
<keyword evidence="4 7" id="KW-0378">Hydrolase</keyword>
<dbReference type="PROSITE" id="PS51435">
    <property type="entry name" value="AP_NUCLEASE_F1_4"/>
    <property type="match status" value="1"/>
</dbReference>
<dbReference type="GO" id="GO:0008311">
    <property type="term" value="F:double-stranded DNA 3'-5' DNA exonuclease activity"/>
    <property type="evidence" value="ECO:0007669"/>
    <property type="project" value="UniProtKB-EC"/>
</dbReference>
<comment type="similarity">
    <text evidence="2">Belongs to the DNA repair enzymes AP/ExoA family.</text>
</comment>
<evidence type="ECO:0000256" key="5">
    <source>
        <dbReference type="ARBA" id="ARBA00022842"/>
    </source>
</evidence>
<evidence type="ECO:0000313" key="7">
    <source>
        <dbReference type="EMBL" id="MFD1890219.1"/>
    </source>
</evidence>
<comment type="caution">
    <text evidence="7">The sequence shown here is derived from an EMBL/GenBank/DDBJ whole genome shotgun (WGS) entry which is preliminary data.</text>
</comment>